<dbReference type="KEGG" id="sfu:Sfum_3726"/>
<name>A0LPP4_SYNFM</name>
<gene>
    <name evidence="1" type="ordered locus">Sfum_3726</name>
</gene>
<evidence type="ECO:0000313" key="1">
    <source>
        <dbReference type="EMBL" id="ABK19396.1"/>
    </source>
</evidence>
<sequence length="314" mass="35040">MTSVIPNSRIVTYAKIQNLLRHIDRQRQAAAAAAEPGAPEPFDNAGLTCVSSDGPLTVLCEANSEVCYFHGGLIFLTSNEDFNRFANGPNPAEYGRPSPSRRDRKLSVMEVEFVLGIASVLDPLAYWVILGSDLVLFVDRYKKKLKKWTVEILSLLLTQRLLKKHAGDFYRKVSALLTEGAWSKLSEAVPTNDAFIARFAGHLLGTYGSMEAMEKALDARWHTSLNILHSLAFLVNMSPKDGLTADKLQGRADMLWGSFKKLGVHLTKNEVEAFFREIELQPHEIKKAIEILGKAFESKNPYQNSVIYPEADSR</sequence>
<evidence type="ECO:0000313" key="2">
    <source>
        <dbReference type="Proteomes" id="UP000001784"/>
    </source>
</evidence>
<protein>
    <submittedName>
        <fullName evidence="1">Uncharacterized protein</fullName>
    </submittedName>
</protein>
<dbReference type="HOGENOM" id="CLU_885456_0_0_7"/>
<dbReference type="EMBL" id="CP000478">
    <property type="protein sequence ID" value="ABK19396.1"/>
    <property type="molecule type" value="Genomic_DNA"/>
</dbReference>
<reference evidence="1 2" key="1">
    <citation type="submission" date="2006-10" db="EMBL/GenBank/DDBJ databases">
        <title>Complete sequence of Syntrophobacter fumaroxidans MPOB.</title>
        <authorList>
            <consortium name="US DOE Joint Genome Institute"/>
            <person name="Copeland A."/>
            <person name="Lucas S."/>
            <person name="Lapidus A."/>
            <person name="Barry K."/>
            <person name="Detter J.C."/>
            <person name="Glavina del Rio T."/>
            <person name="Hammon N."/>
            <person name="Israni S."/>
            <person name="Pitluck S."/>
            <person name="Goltsman E.G."/>
            <person name="Martinez M."/>
            <person name="Schmutz J."/>
            <person name="Larimer F."/>
            <person name="Land M."/>
            <person name="Hauser L."/>
            <person name="Kyrpides N."/>
            <person name="Kim E."/>
            <person name="Boone D.R."/>
            <person name="Brockman F."/>
            <person name="Culley D."/>
            <person name="Ferry J."/>
            <person name="Gunsalus R."/>
            <person name="McInerney M.J."/>
            <person name="Morrison M."/>
            <person name="Plugge C."/>
            <person name="Rohlin L."/>
            <person name="Scholten J."/>
            <person name="Sieber J."/>
            <person name="Stams A.J.M."/>
            <person name="Worm P."/>
            <person name="Henstra A.M."/>
            <person name="Richardson P."/>
        </authorList>
    </citation>
    <scope>NUCLEOTIDE SEQUENCE [LARGE SCALE GENOMIC DNA]</scope>
    <source>
        <strain evidence="2">DSM 10017 / MPOB</strain>
    </source>
</reference>
<dbReference type="InParanoid" id="A0LPP4"/>
<dbReference type="Proteomes" id="UP000001784">
    <property type="component" value="Chromosome"/>
</dbReference>
<dbReference type="AlphaFoldDB" id="A0LPP4"/>
<accession>A0LPP4</accession>
<keyword evidence="2" id="KW-1185">Reference proteome</keyword>
<proteinExistence type="predicted"/>
<organism evidence="1 2">
    <name type="scientific">Syntrophobacter fumaroxidans (strain DSM 10017 / MPOB)</name>
    <dbReference type="NCBI Taxonomy" id="335543"/>
    <lineage>
        <taxon>Bacteria</taxon>
        <taxon>Pseudomonadati</taxon>
        <taxon>Thermodesulfobacteriota</taxon>
        <taxon>Syntrophobacteria</taxon>
        <taxon>Syntrophobacterales</taxon>
        <taxon>Syntrophobacteraceae</taxon>
        <taxon>Syntrophobacter</taxon>
    </lineage>
</organism>